<dbReference type="GO" id="GO:0008757">
    <property type="term" value="F:S-adenosylmethionine-dependent methyltransferase activity"/>
    <property type="evidence" value="ECO:0007669"/>
    <property type="project" value="InterPro"/>
</dbReference>
<dbReference type="GO" id="GO:0043161">
    <property type="term" value="P:proteasome-mediated ubiquitin-dependent protein catabolic process"/>
    <property type="evidence" value="ECO:0007669"/>
    <property type="project" value="TreeGrafter"/>
</dbReference>
<dbReference type="FunFam" id="2.60.120.590:FF:000016">
    <property type="entry name" value="Alkylated DNA repair protein alkB 8"/>
    <property type="match status" value="1"/>
</dbReference>
<dbReference type="Gene3D" id="3.40.50.150">
    <property type="entry name" value="Vaccinia Virus protein VP39"/>
    <property type="match status" value="1"/>
</dbReference>
<dbReference type="InterPro" id="IPR036322">
    <property type="entry name" value="WD40_repeat_dom_sf"/>
</dbReference>
<dbReference type="InterPro" id="IPR027450">
    <property type="entry name" value="AlkB-like"/>
</dbReference>
<dbReference type="Gene3D" id="2.60.120.590">
    <property type="entry name" value="Alpha-ketoglutarate-dependent dioxygenase AlkB-like"/>
    <property type="match status" value="1"/>
</dbReference>
<dbReference type="Pfam" id="PF13532">
    <property type="entry name" value="2OG-FeII_Oxy_2"/>
    <property type="match status" value="1"/>
</dbReference>
<feature type="compositionally biased region" description="Acidic residues" evidence="4">
    <location>
        <begin position="964"/>
        <end position="977"/>
    </location>
</feature>
<feature type="repeat" description="WD" evidence="3">
    <location>
        <begin position="342"/>
        <end position="376"/>
    </location>
</feature>
<comment type="caution">
    <text evidence="7">The sequence shown here is derived from an EMBL/GenBank/DDBJ whole genome shotgun (WGS) entry which is preliminary data.</text>
</comment>
<dbReference type="FunFam" id="2.130.10.10:FF:000733">
    <property type="entry name" value="WD40 repeat-like protein"/>
    <property type="match status" value="1"/>
</dbReference>
<dbReference type="InterPro" id="IPR015943">
    <property type="entry name" value="WD40/YVTN_repeat-like_dom_sf"/>
</dbReference>
<feature type="compositionally biased region" description="Acidic residues" evidence="4">
    <location>
        <begin position="11"/>
        <end position="22"/>
    </location>
</feature>
<dbReference type="Gene3D" id="2.130.10.10">
    <property type="entry name" value="YVTN repeat-like/Quinoprotein amine dehydrogenase"/>
    <property type="match status" value="2"/>
</dbReference>
<sequence length="1047" mass="118877">MAALLRWVTTGDDDDDDDGDADWLPEYEGESIVFEDSDGTPILSDDERAHLDKVFDGEPYAPLSFRRSDHEKKQREMVPLERIAHQLRGYNKDPVGVSSLTRKQRLFHTLCHREQVGTSSKAQLIKLQETFMPFQENKHCRVVDAVRDRLYCGGFNSTGSRFLTAGQRGEVLLYDTVNWDREAYLPVRDISWTVTDAKFTPDDANVMYSTINSNVRMVSTNFEEDGKEHVFPLARATRGQRDDSHIRRMNRFGRFGVWCIDINAAGTEFVAGTSQSSVILMDMQTQVPVCHVIGHHDDVNAIAFVDGPLHSNVFVSGSDDSLIKLWDRRVLSESNPKPQGVFPGHADGISHISSRDDGYYFISNSKDQTTKLWDIRKCFSSDDYDDLMPFRKPYSWDYRYQAYPGRNKRPVEHPDDTSVMTYRGHMVIETLIRCYFSPLHSTAQKYIYTGSADGRVYVYDSITGDLVEIFAMKHNGITRDVRWHPFEPTIVSPDFYGKLCVWQRQDEDEQPTNKLHELLHEKPCELIGKRALYVEFALPRKEQEARDRLLRVHNVSRTADPPGLRVPGLRFEAEFITKEQEAACVAFFDREDGASWANTIRARQVQHFGYEFNYDTRRCDPNEPMKDPIPDVLQPIVEQIKNCGVMDGDMPDQITINEYLPGQGIAYHLDTHSAFTTTIASLSICSEVVMDFRHPDGVRHEGVLLPARSLVVMSGESRYKWEHSICPRTFDVIDRKQVNRQRRLSITFRKIRSGPCECPFLAYCDTPGRQKQEDTSTNDQVAGNASLAPTVLEQQYVHEFYETVAAHFSSTRHSPWPRVAQFVASLPGGSMIADLGCGNGKYMKCVDETQSFVVGGDRSSRLVGICRERGLEAMVCDALAVPLRSNLCDAALSIAVLHHLSTLGHRLAAVKELLRVLRVGGHGIIYAWAHEQMKGSRRRFEEGRQDFMVPWNLDKRFAFSAEDDSSAAGASDDDQGEDQPKDQQAAEDLSGDDKAATKVQERVVVQRYCHMFKQGELEELVALAGNAEVEESYYDESNWAVVLRRVS</sequence>
<feature type="region of interest" description="Disordered" evidence="4">
    <location>
        <begin position="964"/>
        <end position="994"/>
    </location>
</feature>
<keyword evidence="8" id="KW-1185">Reference proteome</keyword>
<dbReference type="SUPFAM" id="SSF53335">
    <property type="entry name" value="S-adenosyl-L-methionine-dependent methyltransferases"/>
    <property type="match status" value="1"/>
</dbReference>
<feature type="repeat" description="WD" evidence="3">
    <location>
        <begin position="292"/>
        <end position="327"/>
    </location>
</feature>
<dbReference type="CDD" id="cd02440">
    <property type="entry name" value="AdoMet_MTases"/>
    <property type="match status" value="1"/>
</dbReference>
<dbReference type="Pfam" id="PF08241">
    <property type="entry name" value="Methyltransf_11"/>
    <property type="match status" value="1"/>
</dbReference>
<evidence type="ECO:0000256" key="4">
    <source>
        <dbReference type="SAM" id="MobiDB-lite"/>
    </source>
</evidence>
<evidence type="ECO:0000256" key="3">
    <source>
        <dbReference type="PROSITE-ProRule" id="PRU00221"/>
    </source>
</evidence>
<dbReference type="GO" id="GO:0080008">
    <property type="term" value="C:Cul4-RING E3 ubiquitin ligase complex"/>
    <property type="evidence" value="ECO:0007669"/>
    <property type="project" value="TreeGrafter"/>
</dbReference>
<dbReference type="Proteomes" id="UP000285624">
    <property type="component" value="Unassembled WGS sequence"/>
</dbReference>
<evidence type="ECO:0000259" key="5">
    <source>
        <dbReference type="PROSITE" id="PS51471"/>
    </source>
</evidence>
<name>A0A3R7HYL0_9STRA</name>
<dbReference type="Pfam" id="PF00400">
    <property type="entry name" value="WD40"/>
    <property type="match status" value="3"/>
</dbReference>
<dbReference type="SUPFAM" id="SSF50978">
    <property type="entry name" value="WD40 repeat-like"/>
    <property type="match status" value="1"/>
</dbReference>
<dbReference type="PANTHER" id="PTHR19847:SF7">
    <property type="entry name" value="DDB1- AND CUL4-ASSOCIATED FACTOR 11"/>
    <property type="match status" value="1"/>
</dbReference>
<dbReference type="SMART" id="SM00320">
    <property type="entry name" value="WD40"/>
    <property type="match status" value="6"/>
</dbReference>
<dbReference type="EMBL" id="MAYM02001217">
    <property type="protein sequence ID" value="RLN25812.1"/>
    <property type="molecule type" value="Genomic_DNA"/>
</dbReference>
<dbReference type="InterPro" id="IPR037151">
    <property type="entry name" value="AlkB-like_sf"/>
</dbReference>
<organism evidence="7 8">
    <name type="scientific">Phytophthora kernoviae</name>
    <dbReference type="NCBI Taxonomy" id="325452"/>
    <lineage>
        <taxon>Eukaryota</taxon>
        <taxon>Sar</taxon>
        <taxon>Stramenopiles</taxon>
        <taxon>Oomycota</taxon>
        <taxon>Peronosporomycetes</taxon>
        <taxon>Peronosporales</taxon>
        <taxon>Peronosporaceae</taxon>
        <taxon>Phytophthora</taxon>
    </lineage>
</organism>
<evidence type="ECO:0000256" key="1">
    <source>
        <dbReference type="ARBA" id="ARBA00022833"/>
    </source>
</evidence>
<gene>
    <name evidence="6" type="ORF">BBI17_003032</name>
    <name evidence="7" type="ORF">BBO99_00003393</name>
</gene>
<feature type="domain" description="Fe2OG dioxygenase" evidence="5">
    <location>
        <begin position="650"/>
        <end position="752"/>
    </location>
</feature>
<proteinExistence type="predicted"/>
<dbReference type="GO" id="GO:0003723">
    <property type="term" value="F:RNA binding"/>
    <property type="evidence" value="ECO:0007669"/>
    <property type="project" value="UniProtKB-KW"/>
</dbReference>
<dbReference type="PROSITE" id="PS51471">
    <property type="entry name" value="FE2OG_OXY"/>
    <property type="match status" value="1"/>
</dbReference>
<evidence type="ECO:0000256" key="2">
    <source>
        <dbReference type="ARBA" id="ARBA00022884"/>
    </source>
</evidence>
<dbReference type="STRING" id="325452.A0A3R7HYL0"/>
<protein>
    <recommendedName>
        <fullName evidence="5">Fe2OG dioxygenase domain-containing protein</fullName>
    </recommendedName>
</protein>
<dbReference type="InterPro" id="IPR013216">
    <property type="entry name" value="Methyltransf_11"/>
</dbReference>
<feature type="region of interest" description="Disordered" evidence="4">
    <location>
        <begin position="1"/>
        <end position="22"/>
    </location>
</feature>
<dbReference type="InterPro" id="IPR001680">
    <property type="entry name" value="WD40_rpt"/>
</dbReference>
<dbReference type="SUPFAM" id="SSF51197">
    <property type="entry name" value="Clavaminate synthase-like"/>
    <property type="match status" value="1"/>
</dbReference>
<evidence type="ECO:0000313" key="6">
    <source>
        <dbReference type="EMBL" id="RLN25812.1"/>
    </source>
</evidence>
<dbReference type="Proteomes" id="UP000285883">
    <property type="component" value="Unassembled WGS sequence"/>
</dbReference>
<dbReference type="AlphaFoldDB" id="A0A3R7HYL0"/>
<evidence type="ECO:0000313" key="9">
    <source>
        <dbReference type="Proteomes" id="UP000285883"/>
    </source>
</evidence>
<dbReference type="InterPro" id="IPR029063">
    <property type="entry name" value="SAM-dependent_MTases_sf"/>
</dbReference>
<accession>A0A3R7HYL0</accession>
<keyword evidence="2" id="KW-0694">RNA-binding</keyword>
<dbReference type="InterPro" id="IPR005123">
    <property type="entry name" value="Oxoglu/Fe-dep_dioxygenase_dom"/>
</dbReference>
<dbReference type="PROSITE" id="PS50294">
    <property type="entry name" value="WD_REPEATS_REGION"/>
    <property type="match status" value="2"/>
</dbReference>
<dbReference type="PROSITE" id="PS50082">
    <property type="entry name" value="WD_REPEATS_2"/>
    <property type="match status" value="2"/>
</dbReference>
<dbReference type="PANTHER" id="PTHR19847">
    <property type="entry name" value="DDB1- AND CUL4-ASSOCIATED FACTOR 11"/>
    <property type="match status" value="1"/>
</dbReference>
<dbReference type="EMBL" id="MBDN02000068">
    <property type="protein sequence ID" value="RLN81808.1"/>
    <property type="molecule type" value="Genomic_DNA"/>
</dbReference>
<evidence type="ECO:0000313" key="7">
    <source>
        <dbReference type="EMBL" id="RLN81808.1"/>
    </source>
</evidence>
<dbReference type="InterPro" id="IPR051859">
    <property type="entry name" value="DCAF"/>
</dbReference>
<keyword evidence="3" id="KW-0853">WD repeat</keyword>
<reference evidence="8 9" key="1">
    <citation type="submission" date="2018-07" db="EMBL/GenBank/DDBJ databases">
        <title>Genome sequencing of oomycete isolates from Chile give support for New Zealand origin for Phytophthora kernoviae and make available the first Nothophytophthora sp. genome.</title>
        <authorList>
            <person name="Studholme D.J."/>
            <person name="Sanfuentes E."/>
            <person name="Panda P."/>
            <person name="Hill R."/>
            <person name="Sambles C."/>
            <person name="Grant M."/>
            <person name="Williams N.M."/>
            <person name="Mcdougal R.L."/>
        </authorList>
    </citation>
    <scope>NUCLEOTIDE SEQUENCE [LARGE SCALE GENOMIC DNA]</scope>
    <source>
        <strain evidence="6">Chile2</strain>
        <strain evidence="7">Chile4</strain>
    </source>
</reference>
<evidence type="ECO:0000313" key="8">
    <source>
        <dbReference type="Proteomes" id="UP000285624"/>
    </source>
</evidence>
<keyword evidence="1" id="KW-0862">Zinc</keyword>